<accession>A0A2K3DRS6</accession>
<evidence type="ECO:0000256" key="1">
    <source>
        <dbReference type="SAM" id="MobiDB-lite"/>
    </source>
</evidence>
<dbReference type="InParanoid" id="A0A2K3DRS6"/>
<dbReference type="InterPro" id="IPR044294">
    <property type="entry name" value="Lipase-like"/>
</dbReference>
<feature type="domain" description="DUF676" evidence="3">
    <location>
        <begin position="174"/>
        <end position="285"/>
    </location>
</feature>
<dbReference type="GO" id="GO:0006629">
    <property type="term" value="P:lipid metabolic process"/>
    <property type="evidence" value="ECO:0000318"/>
    <property type="project" value="GO_Central"/>
</dbReference>
<sequence length="1035" mass="103001">MAQSFQSFDGWFQPTEVDEHAPGAHLFVCQHGLWGSPADTSYLATYLRHQGYAVLNAAANTARCTFDGADVCGDRLAAEVVAALHQLAAAGTPATSLSFAAYSFGGLIARYAAGKLLAAGLLRAGSGSGSGGCFGEQQEQHPHQNGASTETGAGAMWPTATPPGALVAAASGLRPLRAANFLTIASPHLGCWEEPASLTHQAYNSILPVTLSRTGRQLLLADHWLDPQAAAGARGSGGGSGGGGGLPLLAVMADPTCVFHAALALFDKRVLLADIRLDRTVPYCTAAISRHNPYSPQGADSSGSGISSTNARASRSFQQSADPIGGKRAAAGRAGSSGVPCTVAARRQLPLVQEEEHVRGAAVVVGSLDGRGPAAKLMASAGIPGRAAGSTAVSDHCVDDCAEADTEPAGGPLAAAVSATGGLLAGWVPPLLRCVPGWSLASGLTASLVELAAGVAGPGSGSRWASGVLAGGLPGLGFLLGSSASNRNGLAATSGNRPSCGEAKGRDTGAASRGCGACSEPHDALRPADCSCSAVQVSRGRGAALVRSMSLAAQDHSSAGSSSGLHTGLRGSSGGGMLALPISSAYPCIVTPHAPPPSRRQHLQPPHGPPVAPAASSGIGMKGPWGAGASSARASNGASSLHKTVLTAAAGAAAGDGTAGASGSGTCGSGSDGRPAEGGAALRRAHSSPSRSGWAAAAAGAGNAGNSSGGESSGGSDWGLSAAPPAYGSDGAVPAHRPSAAAYLDWHWQPSYTAARVGALGGSGFGSGVFRGGTGADDALGGGGSGGGLLSASPRLRLGLFLALLPVLLALWGCMVAWLAGCWLHHVALLLAVRPDRGWDVRLPTSAASGLPVPPKTEGWEEEQEQRPHTSQVDQQPTGPAYMGHQASSEDVAHQDVGGTAAAGGMDALRAQDLAGPAVVRAVVATAVGNVLRRHGEGPQGAPHGSGAASRGSAITAAACTTAVAAAVAAAAHAPRDTAALLDNMITHLNMLKWQKVDVDTGHYAAHAAIVVRSSRRFGRSHGHIIEYALRQLRP</sequence>
<feature type="domain" description="DUF676" evidence="3">
    <location>
        <begin position="24"/>
        <end position="118"/>
    </location>
</feature>
<dbReference type="Proteomes" id="UP000006906">
    <property type="component" value="Chromosome 5"/>
</dbReference>
<dbReference type="SUPFAM" id="SSF53474">
    <property type="entry name" value="alpha/beta-Hydrolases"/>
    <property type="match status" value="1"/>
</dbReference>
<evidence type="ECO:0000259" key="3">
    <source>
        <dbReference type="Pfam" id="PF05057"/>
    </source>
</evidence>
<dbReference type="EMBL" id="CM008966">
    <property type="protein sequence ID" value="PNW83244.1"/>
    <property type="molecule type" value="Genomic_DNA"/>
</dbReference>
<dbReference type="RefSeq" id="XP_042924529.1">
    <property type="nucleotide sequence ID" value="XM_043062191.1"/>
</dbReference>
<protein>
    <recommendedName>
        <fullName evidence="3">DUF676 domain-containing protein</fullName>
    </recommendedName>
</protein>
<dbReference type="PANTHER" id="PTHR12482:SF62">
    <property type="entry name" value="LIPASE ROG1-RELATED"/>
    <property type="match status" value="1"/>
</dbReference>
<keyword evidence="2" id="KW-1133">Transmembrane helix</keyword>
<dbReference type="AlphaFoldDB" id="A0A2K3DRS6"/>
<feature type="region of interest" description="Disordered" evidence="1">
    <location>
        <begin position="591"/>
        <end position="635"/>
    </location>
</feature>
<organism evidence="4 5">
    <name type="scientific">Chlamydomonas reinhardtii</name>
    <name type="common">Chlamydomonas smithii</name>
    <dbReference type="NCBI Taxonomy" id="3055"/>
    <lineage>
        <taxon>Eukaryota</taxon>
        <taxon>Viridiplantae</taxon>
        <taxon>Chlorophyta</taxon>
        <taxon>core chlorophytes</taxon>
        <taxon>Chlorophyceae</taxon>
        <taxon>CS clade</taxon>
        <taxon>Chlamydomonadales</taxon>
        <taxon>Chlamydomonadaceae</taxon>
        <taxon>Chlamydomonas</taxon>
    </lineage>
</organism>
<feature type="region of interest" description="Disordered" evidence="1">
    <location>
        <begin position="292"/>
        <end position="338"/>
    </location>
</feature>
<dbReference type="PANTHER" id="PTHR12482">
    <property type="entry name" value="LIPASE ROG1-RELATED-RELATED"/>
    <property type="match status" value="1"/>
</dbReference>
<feature type="compositionally biased region" description="Gly residues" evidence="1">
    <location>
        <begin position="707"/>
        <end position="717"/>
    </location>
</feature>
<evidence type="ECO:0000313" key="5">
    <source>
        <dbReference type="Proteomes" id="UP000006906"/>
    </source>
</evidence>
<keyword evidence="2" id="KW-0472">Membrane</keyword>
<evidence type="ECO:0000256" key="2">
    <source>
        <dbReference type="SAM" id="Phobius"/>
    </source>
</evidence>
<keyword evidence="2" id="KW-0812">Transmembrane</keyword>
<feature type="compositionally biased region" description="Low complexity" evidence="1">
    <location>
        <begin position="687"/>
        <end position="706"/>
    </location>
</feature>
<dbReference type="InterPro" id="IPR007751">
    <property type="entry name" value="DUF676_lipase-like"/>
</dbReference>
<dbReference type="Pfam" id="PF05057">
    <property type="entry name" value="DUF676"/>
    <property type="match status" value="2"/>
</dbReference>
<feature type="compositionally biased region" description="Gly residues" evidence="1">
    <location>
        <begin position="657"/>
        <end position="671"/>
    </location>
</feature>
<feature type="region of interest" description="Disordered" evidence="1">
    <location>
        <begin position="844"/>
        <end position="892"/>
    </location>
</feature>
<keyword evidence="5" id="KW-1185">Reference proteome</keyword>
<evidence type="ECO:0000313" key="4">
    <source>
        <dbReference type="EMBL" id="PNW83244.1"/>
    </source>
</evidence>
<dbReference type="InterPro" id="IPR029058">
    <property type="entry name" value="AB_hydrolase_fold"/>
</dbReference>
<feature type="region of interest" description="Disordered" evidence="1">
    <location>
        <begin position="654"/>
        <end position="721"/>
    </location>
</feature>
<dbReference type="OrthoDB" id="273452at2759"/>
<gene>
    <name evidence="4" type="ORF">CHLRE_05g233850v5</name>
</gene>
<proteinExistence type="predicted"/>
<dbReference type="Gene3D" id="3.40.50.1820">
    <property type="entry name" value="alpha/beta hydrolase"/>
    <property type="match status" value="1"/>
</dbReference>
<feature type="region of interest" description="Disordered" evidence="1">
    <location>
        <begin position="132"/>
        <end position="154"/>
    </location>
</feature>
<feature type="transmembrane region" description="Helical" evidence="2">
    <location>
        <begin position="800"/>
        <end position="833"/>
    </location>
</feature>
<feature type="compositionally biased region" description="Low complexity" evidence="1">
    <location>
        <begin position="326"/>
        <end position="338"/>
    </location>
</feature>
<name>A0A2K3DRS6_CHLRE</name>
<dbReference type="GeneID" id="5727730"/>
<dbReference type="KEGG" id="cre:CHLRE_05g233850v5"/>
<dbReference type="Gramene" id="PNW83244">
    <property type="protein sequence ID" value="PNW83244"/>
    <property type="gene ID" value="CHLRE_05g233850v5"/>
</dbReference>
<feature type="compositionally biased region" description="Polar residues" evidence="1">
    <location>
        <begin position="869"/>
        <end position="878"/>
    </location>
</feature>
<reference evidence="4 5" key="1">
    <citation type="journal article" date="2007" name="Science">
        <title>The Chlamydomonas genome reveals the evolution of key animal and plant functions.</title>
        <authorList>
            <person name="Merchant S.S."/>
            <person name="Prochnik S.E."/>
            <person name="Vallon O."/>
            <person name="Harris E.H."/>
            <person name="Karpowicz S.J."/>
            <person name="Witman G.B."/>
            <person name="Terry A."/>
            <person name="Salamov A."/>
            <person name="Fritz-Laylin L.K."/>
            <person name="Marechal-Drouard L."/>
            <person name="Marshall W.F."/>
            <person name="Qu L.H."/>
            <person name="Nelson D.R."/>
            <person name="Sanderfoot A.A."/>
            <person name="Spalding M.H."/>
            <person name="Kapitonov V.V."/>
            <person name="Ren Q."/>
            <person name="Ferris P."/>
            <person name="Lindquist E."/>
            <person name="Shapiro H."/>
            <person name="Lucas S.M."/>
            <person name="Grimwood J."/>
            <person name="Schmutz J."/>
            <person name="Cardol P."/>
            <person name="Cerutti H."/>
            <person name="Chanfreau G."/>
            <person name="Chen C.L."/>
            <person name="Cognat V."/>
            <person name="Croft M.T."/>
            <person name="Dent R."/>
            <person name="Dutcher S."/>
            <person name="Fernandez E."/>
            <person name="Fukuzawa H."/>
            <person name="Gonzalez-Ballester D."/>
            <person name="Gonzalez-Halphen D."/>
            <person name="Hallmann A."/>
            <person name="Hanikenne M."/>
            <person name="Hippler M."/>
            <person name="Inwood W."/>
            <person name="Jabbari K."/>
            <person name="Kalanon M."/>
            <person name="Kuras R."/>
            <person name="Lefebvre P.A."/>
            <person name="Lemaire S.D."/>
            <person name="Lobanov A.V."/>
            <person name="Lohr M."/>
            <person name="Manuell A."/>
            <person name="Meier I."/>
            <person name="Mets L."/>
            <person name="Mittag M."/>
            <person name="Mittelmeier T."/>
            <person name="Moroney J.V."/>
            <person name="Moseley J."/>
            <person name="Napoli C."/>
            <person name="Nedelcu A.M."/>
            <person name="Niyogi K."/>
            <person name="Novoselov S.V."/>
            <person name="Paulsen I.T."/>
            <person name="Pazour G."/>
            <person name="Purton S."/>
            <person name="Ral J.P."/>
            <person name="Riano-Pachon D.M."/>
            <person name="Riekhof W."/>
            <person name="Rymarquis L."/>
            <person name="Schroda M."/>
            <person name="Stern D."/>
            <person name="Umen J."/>
            <person name="Willows R."/>
            <person name="Wilson N."/>
            <person name="Zimmer S.L."/>
            <person name="Allmer J."/>
            <person name="Balk J."/>
            <person name="Bisova K."/>
            <person name="Chen C.J."/>
            <person name="Elias M."/>
            <person name="Gendler K."/>
            <person name="Hauser C."/>
            <person name="Lamb M.R."/>
            <person name="Ledford H."/>
            <person name="Long J.C."/>
            <person name="Minagawa J."/>
            <person name="Page M.D."/>
            <person name="Pan J."/>
            <person name="Pootakham W."/>
            <person name="Roje S."/>
            <person name="Rose A."/>
            <person name="Stahlberg E."/>
            <person name="Terauchi A.M."/>
            <person name="Yang P."/>
            <person name="Ball S."/>
            <person name="Bowler C."/>
            <person name="Dieckmann C.L."/>
            <person name="Gladyshev V.N."/>
            <person name="Green P."/>
            <person name="Jorgensen R."/>
            <person name="Mayfield S."/>
            <person name="Mueller-Roeber B."/>
            <person name="Rajamani S."/>
            <person name="Sayre R.T."/>
            <person name="Brokstein P."/>
            <person name="Dubchak I."/>
            <person name="Goodstein D."/>
            <person name="Hornick L."/>
            <person name="Huang Y.W."/>
            <person name="Jhaveri J."/>
            <person name="Luo Y."/>
            <person name="Martinez D."/>
            <person name="Ngau W.C."/>
            <person name="Otillar B."/>
            <person name="Poliakov A."/>
            <person name="Porter A."/>
            <person name="Szajkowski L."/>
            <person name="Werner G."/>
            <person name="Zhou K."/>
            <person name="Grigoriev I.V."/>
            <person name="Rokhsar D.S."/>
            <person name="Grossman A.R."/>
        </authorList>
    </citation>
    <scope>NUCLEOTIDE SEQUENCE [LARGE SCALE GENOMIC DNA]</scope>
    <source>
        <strain evidence="5">CC-503</strain>
    </source>
</reference>
<feature type="compositionally biased region" description="Polar residues" evidence="1">
    <location>
        <begin position="292"/>
        <end position="321"/>
    </location>
</feature>